<reference evidence="1" key="1">
    <citation type="submission" date="2023-06" db="EMBL/GenBank/DDBJ databases">
        <authorList>
            <person name="Kurt Z."/>
        </authorList>
    </citation>
    <scope>NUCLEOTIDE SEQUENCE</scope>
</reference>
<dbReference type="Proteomes" id="UP001642409">
    <property type="component" value="Unassembled WGS sequence"/>
</dbReference>
<keyword evidence="3" id="KW-1185">Reference proteome</keyword>
<evidence type="ECO:0000313" key="2">
    <source>
        <dbReference type="EMBL" id="CAL6007052.1"/>
    </source>
</evidence>
<dbReference type="EMBL" id="CAXDID020000055">
    <property type="protein sequence ID" value="CAL6007052.1"/>
    <property type="molecule type" value="Genomic_DNA"/>
</dbReference>
<protein>
    <submittedName>
        <fullName evidence="2">Hypothetical_protein</fullName>
    </submittedName>
</protein>
<name>A0AA86Q8Z8_9EUKA</name>
<organism evidence="1">
    <name type="scientific">Hexamita inflata</name>
    <dbReference type="NCBI Taxonomy" id="28002"/>
    <lineage>
        <taxon>Eukaryota</taxon>
        <taxon>Metamonada</taxon>
        <taxon>Diplomonadida</taxon>
        <taxon>Hexamitidae</taxon>
        <taxon>Hexamitinae</taxon>
        <taxon>Hexamita</taxon>
    </lineage>
</organism>
<comment type="caution">
    <text evidence="1">The sequence shown here is derived from an EMBL/GenBank/DDBJ whole genome shotgun (WGS) entry which is preliminary data.</text>
</comment>
<reference evidence="2 3" key="2">
    <citation type="submission" date="2024-07" db="EMBL/GenBank/DDBJ databases">
        <authorList>
            <person name="Akdeniz Z."/>
        </authorList>
    </citation>
    <scope>NUCLEOTIDE SEQUENCE [LARGE SCALE GENOMIC DNA]</scope>
</reference>
<sequence length="103" mass="11708">MLVVRAGKLKAKQGIQFNRYESKIRLVLSQSLGLRVTHDQGVALRQTGHWRSVLDIDRHDHDVGHALHLLGTHCGHDLELVADVYQLVADASERESQLRHLHH</sequence>
<dbReference type="AlphaFoldDB" id="A0AA86Q8Z8"/>
<dbReference type="EMBL" id="CATOUU010000825">
    <property type="protein sequence ID" value="CAI9951622.1"/>
    <property type="molecule type" value="Genomic_DNA"/>
</dbReference>
<proteinExistence type="predicted"/>
<accession>A0AA86Q8Z8</accession>
<evidence type="ECO:0000313" key="3">
    <source>
        <dbReference type="Proteomes" id="UP001642409"/>
    </source>
</evidence>
<evidence type="ECO:0000313" key="1">
    <source>
        <dbReference type="EMBL" id="CAI9951622.1"/>
    </source>
</evidence>
<gene>
    <name evidence="2" type="ORF">HINF_LOCUS20449</name>
    <name evidence="1" type="ORF">HINF_LOCUS39267</name>
</gene>